<dbReference type="Gene3D" id="1.25.40.10">
    <property type="entry name" value="Tetratricopeptide repeat domain"/>
    <property type="match status" value="2"/>
</dbReference>
<dbReference type="EMBL" id="FNQR01000008">
    <property type="protein sequence ID" value="SEA76489.1"/>
    <property type="molecule type" value="Genomic_DNA"/>
</dbReference>
<feature type="repeat" description="TPR" evidence="1">
    <location>
        <begin position="267"/>
        <end position="300"/>
    </location>
</feature>
<evidence type="ECO:0000313" key="3">
    <source>
        <dbReference type="Proteomes" id="UP000198584"/>
    </source>
</evidence>
<proteinExistence type="predicted"/>
<feature type="repeat" description="TPR" evidence="1">
    <location>
        <begin position="230"/>
        <end position="263"/>
    </location>
</feature>
<dbReference type="SMART" id="SM00028">
    <property type="entry name" value="TPR"/>
    <property type="match status" value="3"/>
</dbReference>
<dbReference type="InterPro" id="IPR011990">
    <property type="entry name" value="TPR-like_helical_dom_sf"/>
</dbReference>
<reference evidence="2 3" key="1">
    <citation type="submission" date="2016-10" db="EMBL/GenBank/DDBJ databases">
        <authorList>
            <person name="de Groot N.N."/>
        </authorList>
    </citation>
    <scope>NUCLEOTIDE SEQUENCE [LARGE SCALE GENOMIC DNA]</scope>
    <source>
        <strain evidence="2 3">CCM7597</strain>
    </source>
</reference>
<dbReference type="PROSITE" id="PS50005">
    <property type="entry name" value="TPR"/>
    <property type="match status" value="2"/>
</dbReference>
<protein>
    <submittedName>
        <fullName evidence="2">Tetratricopeptide repeat-containing protein</fullName>
    </submittedName>
</protein>
<dbReference type="Proteomes" id="UP000198584">
    <property type="component" value="Unassembled WGS sequence"/>
</dbReference>
<dbReference type="AlphaFoldDB" id="A0A1H4DVG3"/>
<gene>
    <name evidence="2" type="ORF">SAMN05421743_10814</name>
</gene>
<dbReference type="STRING" id="571932.SAMN05421743_10814"/>
<evidence type="ECO:0000256" key="1">
    <source>
        <dbReference type="PROSITE-ProRule" id="PRU00339"/>
    </source>
</evidence>
<dbReference type="InterPro" id="IPR019734">
    <property type="entry name" value="TPR_rpt"/>
</dbReference>
<accession>A0A1H4DVG3</accession>
<dbReference type="Pfam" id="PF13181">
    <property type="entry name" value="TPR_8"/>
    <property type="match status" value="1"/>
</dbReference>
<organism evidence="2 3">
    <name type="scientific">Thalassobacillus cyri</name>
    <dbReference type="NCBI Taxonomy" id="571932"/>
    <lineage>
        <taxon>Bacteria</taxon>
        <taxon>Bacillati</taxon>
        <taxon>Bacillota</taxon>
        <taxon>Bacilli</taxon>
        <taxon>Bacillales</taxon>
        <taxon>Bacillaceae</taxon>
        <taxon>Thalassobacillus</taxon>
    </lineage>
</organism>
<evidence type="ECO:0000313" key="2">
    <source>
        <dbReference type="EMBL" id="SEA76489.1"/>
    </source>
</evidence>
<keyword evidence="1" id="KW-0802">TPR repeat</keyword>
<keyword evidence="3" id="KW-1185">Reference proteome</keyword>
<sequence length="422" mass="49251">MNIGNRLNYLQQTKNCIAPDFQHGPILEKEWEAILQGQLPLSGEQAAYLAEQWNLPVDYLVDYDATDIAIHRELQRIQHELLTNDDKAKQRLVQLGGTYAIPSIMQETIFKLLQAVNYYKINQPKDAEEIEEGYLSFMLPGFNVLKEIGVFQKALFYYYGFKYYYEGEKEESFSYFERILEKTQDTEEVISLMQNLSLIAKDSKEYDCAINYMNRLETFSSEHGSNRGLAIAWNYLGVLYLLKKNYPTAIQYFEKMKTLELNPLMQSRMYHNLGVLYGEKQYYHEAIKMFSKSKKVKESNQMTEDLFLSYHALARNYFLTGQPAEAKHYLTFAQQTAANEDERSLAKMAEAEMIKASYPKAAIDLYVQAVNYYEKVQFIGELDDLYPTLIRLFEQVGDPAMALEFRQRYQSLHVDKDESKHA</sequence>
<dbReference type="SUPFAM" id="SSF48452">
    <property type="entry name" value="TPR-like"/>
    <property type="match status" value="1"/>
</dbReference>
<name>A0A1H4DVG3_9BACI</name>